<name>A0ABT3MYQ6_9GAMM</name>
<feature type="signal peptide" evidence="2">
    <location>
        <begin position="1"/>
        <end position="22"/>
    </location>
</feature>
<sequence>MSCTGLLIRLTLALLLASSSSASSVSESSDRNATDLEALIIENLYDDVKFSLHAPAYLALTGQNSRTFIDILAGNFSYSWLIQVQQFQHSLLDCSIEESSFPDSLFRYVLNFFVRESSFDAQWEVWHKALEKQQSNRLLHWLAREWLRLTPGGGLWKGEQFWQEWLEGQVFDSHLEELTLLRYPAPCLETTNQDSGAFGLPSAGASVMRDRGGGPAVVIRPGGATPYHPTRQVREHMARFHRFASSHDSRRGRGDEFRSGEQVGKSIMPADKQALVLQLLDKKDLTPEEQGAAEQLWRSGWLDAIEWESRSLAVVNGVIKVDSRQNQGAIKPTATNPTTIKPTSTKKVATLSRNRNRIQAVSKKVIAEGFTQHYGRISTTVFPVEMVSWVTWSSNGKRYESETGYLTQMTQTFTLSPTPTVVALEIGPEYLEKVAREARERRAAEAKADAMFARFEKHRSVLLTRPEKIEYWQNLLKFLTGELLPVLPMGTDTTVVKNWINDIKETIQTLKGARSSHAQSNELLTALELLGRGEDPVTLGIERTTENLVRISYDYFPEETRQILNALSHIATVTDATVEFIDDSTGNLASALWHKLDEPTRVRILGAGKVLSVLVPVARVKALAELTRVPSPALKKDGWHPDSVEARHKEWQEHYDGREDHDYQGISGYVPAPEKLKAYPDATREKRKTPVQGGGQVRARWKDSKGNIYEWDYQHGSIEKYDKRGKHLGEYDPNTGKPLKKADSTRRVEP</sequence>
<evidence type="ECO:0000256" key="1">
    <source>
        <dbReference type="SAM" id="MobiDB-lite"/>
    </source>
</evidence>
<evidence type="ECO:0000313" key="5">
    <source>
        <dbReference type="Proteomes" id="UP001209854"/>
    </source>
</evidence>
<dbReference type="Gene3D" id="3.10.380.10">
    <property type="entry name" value="Colicin E3-like ribonuclease domain"/>
    <property type="match status" value="1"/>
</dbReference>
<gene>
    <name evidence="4" type="ORF">NX722_18155</name>
</gene>
<feature type="compositionally biased region" description="Basic and acidic residues" evidence="1">
    <location>
        <begin position="740"/>
        <end position="750"/>
    </location>
</feature>
<evidence type="ECO:0000256" key="2">
    <source>
        <dbReference type="SAM" id="SignalP"/>
    </source>
</evidence>
<dbReference type="RefSeq" id="WP_262564266.1">
    <property type="nucleotide sequence ID" value="NZ_JAPFCC010000001.1"/>
</dbReference>
<evidence type="ECO:0000313" key="4">
    <source>
        <dbReference type="EMBL" id="MCW7554510.1"/>
    </source>
</evidence>
<dbReference type="Proteomes" id="UP001209854">
    <property type="component" value="Unassembled WGS sequence"/>
</dbReference>
<dbReference type="InterPro" id="IPR036725">
    <property type="entry name" value="ColE3_ribonuclease_sf"/>
</dbReference>
<evidence type="ECO:0000259" key="3">
    <source>
        <dbReference type="Pfam" id="PF09000"/>
    </source>
</evidence>
<accession>A0ABT3MYQ6</accession>
<organism evidence="4 5">
    <name type="scientific">Endozoicomonas gorgoniicola</name>
    <dbReference type="NCBI Taxonomy" id="1234144"/>
    <lineage>
        <taxon>Bacteria</taxon>
        <taxon>Pseudomonadati</taxon>
        <taxon>Pseudomonadota</taxon>
        <taxon>Gammaproteobacteria</taxon>
        <taxon>Oceanospirillales</taxon>
        <taxon>Endozoicomonadaceae</taxon>
        <taxon>Endozoicomonas</taxon>
    </lineage>
</organism>
<dbReference type="SUPFAM" id="SSF63840">
    <property type="entry name" value="Ribonuclease domain of colicin E3"/>
    <property type="match status" value="1"/>
</dbReference>
<feature type="domain" description="Colicin E3-like ribonuclease" evidence="3">
    <location>
        <begin position="670"/>
        <end position="749"/>
    </location>
</feature>
<dbReference type="Pfam" id="PF09000">
    <property type="entry name" value="Cytotoxic"/>
    <property type="match status" value="1"/>
</dbReference>
<proteinExistence type="predicted"/>
<comment type="caution">
    <text evidence="4">The sequence shown here is derived from an EMBL/GenBank/DDBJ whole genome shotgun (WGS) entry which is preliminary data.</text>
</comment>
<keyword evidence="5" id="KW-1185">Reference proteome</keyword>
<feature type="region of interest" description="Disordered" evidence="1">
    <location>
        <begin position="724"/>
        <end position="750"/>
    </location>
</feature>
<keyword evidence="2" id="KW-0732">Signal</keyword>
<dbReference type="InterPro" id="IPR009105">
    <property type="entry name" value="Colicin_E3_ribonuclease"/>
</dbReference>
<reference evidence="4 5" key="1">
    <citation type="submission" date="2022-10" db="EMBL/GenBank/DDBJ databases">
        <title>High-quality genome sequences of two octocoral-associated bacteria, Endozoicomonas euniceicola EF212 and Endozoicomonas gorgoniicola PS125.</title>
        <authorList>
            <person name="Chiou Y.-J."/>
            <person name="Chen Y.-H."/>
        </authorList>
    </citation>
    <scope>NUCLEOTIDE SEQUENCE [LARGE SCALE GENOMIC DNA]</scope>
    <source>
        <strain evidence="4 5">PS125</strain>
    </source>
</reference>
<dbReference type="EMBL" id="JAPFCC010000001">
    <property type="protein sequence ID" value="MCW7554510.1"/>
    <property type="molecule type" value="Genomic_DNA"/>
</dbReference>
<feature type="chain" id="PRO_5047333408" evidence="2">
    <location>
        <begin position="23"/>
        <end position="750"/>
    </location>
</feature>
<protein>
    <submittedName>
        <fullName evidence="4">Colicin E3/pyocin S6 family cytotoxin</fullName>
    </submittedName>
</protein>